<keyword evidence="9" id="KW-0472">Membrane</keyword>
<keyword evidence="2 10" id="KW-0645">Protease</keyword>
<dbReference type="Pfam" id="PF01435">
    <property type="entry name" value="Peptidase_M48"/>
    <property type="match status" value="1"/>
</dbReference>
<feature type="domain" description="Peptidase M48" evidence="11">
    <location>
        <begin position="110"/>
        <end position="317"/>
    </location>
</feature>
<dbReference type="InterPro" id="IPR001915">
    <property type="entry name" value="Peptidase_M48"/>
</dbReference>
<dbReference type="GO" id="GO:0004222">
    <property type="term" value="F:metalloendopeptidase activity"/>
    <property type="evidence" value="ECO:0007669"/>
    <property type="project" value="InterPro"/>
</dbReference>
<comment type="cofactor">
    <cofactor evidence="10">
        <name>Zn(2+)</name>
        <dbReference type="ChEBI" id="CHEBI:29105"/>
    </cofactor>
    <text evidence="10">Binds 1 zinc ion per subunit.</text>
</comment>
<dbReference type="PANTHER" id="PTHR43221:SF2">
    <property type="entry name" value="PROTEASE HTPX HOMOLOG"/>
    <property type="match status" value="1"/>
</dbReference>
<dbReference type="Gene3D" id="3.30.2010.10">
    <property type="entry name" value="Metalloproteases ('zincins'), catalytic domain"/>
    <property type="match status" value="1"/>
</dbReference>
<evidence type="ECO:0000256" key="1">
    <source>
        <dbReference type="ARBA" id="ARBA00022475"/>
    </source>
</evidence>
<protein>
    <submittedName>
        <fullName evidence="12">M48 family metalloprotease</fullName>
    </submittedName>
</protein>
<dbReference type="RefSeq" id="WP_179259693.1">
    <property type="nucleotide sequence ID" value="NZ_CP058601.1"/>
</dbReference>
<dbReference type="Proteomes" id="UP000509241">
    <property type="component" value="Chromosome"/>
</dbReference>
<keyword evidence="4" id="KW-0479">Metal-binding</keyword>
<evidence type="ECO:0000313" key="13">
    <source>
        <dbReference type="Proteomes" id="UP000509241"/>
    </source>
</evidence>
<evidence type="ECO:0000256" key="2">
    <source>
        <dbReference type="ARBA" id="ARBA00022670"/>
    </source>
</evidence>
<evidence type="ECO:0000259" key="11">
    <source>
        <dbReference type="Pfam" id="PF01435"/>
    </source>
</evidence>
<reference evidence="12 13" key="1">
    <citation type="submission" date="2020-07" db="EMBL/GenBank/DDBJ databases">
        <authorList>
            <person name="Cui H."/>
        </authorList>
    </citation>
    <scope>NUCLEOTIDE SEQUENCE [LARGE SCALE GENOMIC DNA]</scope>
    <source>
        <strain evidence="12 13">YPL8</strain>
    </source>
</reference>
<keyword evidence="7" id="KW-1133">Transmembrane helix</keyword>
<dbReference type="AlphaFoldDB" id="A0A7D5H131"/>
<name>A0A7D5H131_9EURY</name>
<keyword evidence="3" id="KW-0812">Transmembrane</keyword>
<evidence type="ECO:0000256" key="8">
    <source>
        <dbReference type="ARBA" id="ARBA00023049"/>
    </source>
</evidence>
<evidence type="ECO:0000256" key="4">
    <source>
        <dbReference type="ARBA" id="ARBA00022723"/>
    </source>
</evidence>
<keyword evidence="1" id="KW-1003">Cell membrane</keyword>
<keyword evidence="6 10" id="KW-0862">Zinc</keyword>
<comment type="similarity">
    <text evidence="10">Belongs to the peptidase M48 family.</text>
</comment>
<keyword evidence="5 10" id="KW-0378">Hydrolase</keyword>
<evidence type="ECO:0000256" key="7">
    <source>
        <dbReference type="ARBA" id="ARBA00022989"/>
    </source>
</evidence>
<evidence type="ECO:0000313" key="12">
    <source>
        <dbReference type="EMBL" id="QLG47951.1"/>
    </source>
</evidence>
<evidence type="ECO:0000256" key="10">
    <source>
        <dbReference type="RuleBase" id="RU003983"/>
    </source>
</evidence>
<accession>A0A7D5H131</accession>
<organism evidence="12 13">
    <name type="scientific">Natrinema halophilum</name>
    <dbReference type="NCBI Taxonomy" id="1699371"/>
    <lineage>
        <taxon>Archaea</taxon>
        <taxon>Methanobacteriati</taxon>
        <taxon>Methanobacteriota</taxon>
        <taxon>Stenosarchaea group</taxon>
        <taxon>Halobacteria</taxon>
        <taxon>Halobacteriales</taxon>
        <taxon>Natrialbaceae</taxon>
        <taxon>Natrinema</taxon>
    </lineage>
</organism>
<evidence type="ECO:0000256" key="6">
    <source>
        <dbReference type="ARBA" id="ARBA00022833"/>
    </source>
</evidence>
<evidence type="ECO:0000256" key="9">
    <source>
        <dbReference type="ARBA" id="ARBA00023136"/>
    </source>
</evidence>
<dbReference type="KEGG" id="haly:HYG82_03375"/>
<gene>
    <name evidence="12" type="ORF">HYG82_03375</name>
</gene>
<evidence type="ECO:0000256" key="3">
    <source>
        <dbReference type="ARBA" id="ARBA00022692"/>
    </source>
</evidence>
<proteinExistence type="inferred from homology"/>
<evidence type="ECO:0000256" key="5">
    <source>
        <dbReference type="ARBA" id="ARBA00022801"/>
    </source>
</evidence>
<keyword evidence="8 10" id="KW-0482">Metalloprotease</keyword>
<dbReference type="GeneID" id="56032300"/>
<dbReference type="InterPro" id="IPR050083">
    <property type="entry name" value="HtpX_protease"/>
</dbReference>
<dbReference type="GO" id="GO:0006508">
    <property type="term" value="P:proteolysis"/>
    <property type="evidence" value="ECO:0007669"/>
    <property type="project" value="UniProtKB-KW"/>
</dbReference>
<dbReference type="OrthoDB" id="28389at2157"/>
<dbReference type="PANTHER" id="PTHR43221">
    <property type="entry name" value="PROTEASE HTPX"/>
    <property type="match status" value="1"/>
</dbReference>
<sequence>MGFVRSLDLAIRAALATLISGSALLGSLGIVLVLSLTGGVALSAYAAELLNAIGITVPPSVWPVVWTTVSVGGLAWFGRATGNAIRAERAALLERTTPVSRASLEEATVIDSAVIRLARQVDIPKPAVRIHSTSVPLAYTTYRSDDPIIRTGHCGTPVVVLSRGILINLSRSEMTAVLAHELAHIANDDHRLFTGVLLPLVAAETIIEDEGYPSSVTDVCASLLVFIASIGVGVFSRGRELAADRGAVTMTGDPVALATALEKLDGTGPDKPTTDLRKYARSTNAINILPSFDTASTASGLRSTHPSLETRLDHILSLSAERTESRR</sequence>
<dbReference type="GO" id="GO:0046872">
    <property type="term" value="F:metal ion binding"/>
    <property type="evidence" value="ECO:0007669"/>
    <property type="project" value="UniProtKB-KW"/>
</dbReference>
<dbReference type="EMBL" id="CP058601">
    <property type="protein sequence ID" value="QLG47951.1"/>
    <property type="molecule type" value="Genomic_DNA"/>
</dbReference>
<keyword evidence="13" id="KW-1185">Reference proteome</keyword>